<sequence length="329" mass="36357">MKRFLSLALCASMLVASASAVSAKTYKMKIHSTGNERNQSTPPLRQFAKTVEEKTNGDVKVTIHFNGVLGGDRQATEGMQLGTIECGITTTSTLGTFDPRFNVFDLPFLFKDYETAYKAMDGELGDMLEKACLDQGLRILAWGVNGFRSISNSRKPIDVPADLGGLKIRCMENQLHVSTFKALGANPTPMSFSELYTALSQGTVDGQDNPPILTFSAKFYEVQKYYSLTRHVFSVAPLVMSENFFQRLPKEYQDVVLAAGKQYEADVRAATENLEAETIAELEKTSMKVNSINDENHKLFVEATAPIYEEAEKLVGKDIVDVARSCLNN</sequence>
<dbReference type="Proteomes" id="UP000473699">
    <property type="component" value="Unassembled WGS sequence"/>
</dbReference>
<reference evidence="5 6" key="1">
    <citation type="submission" date="2019-08" db="EMBL/GenBank/DDBJ databases">
        <title>In-depth cultivation of the pig gut microbiome towards novel bacterial diversity and tailored functional studies.</title>
        <authorList>
            <person name="Wylensek D."/>
            <person name="Hitch T.C.A."/>
            <person name="Clavel T."/>
        </authorList>
    </citation>
    <scope>NUCLEOTIDE SEQUENCE [LARGE SCALE GENOMIC DNA]</scope>
    <source>
        <strain evidence="5 6">SM-530-WT-4B</strain>
    </source>
</reference>
<proteinExistence type="inferred from homology"/>
<dbReference type="CDD" id="cd13603">
    <property type="entry name" value="PBP2_TRAP_Siap_TeaA_like"/>
    <property type="match status" value="1"/>
</dbReference>
<dbReference type="GO" id="GO:0055085">
    <property type="term" value="P:transmembrane transport"/>
    <property type="evidence" value="ECO:0007669"/>
    <property type="project" value="InterPro"/>
</dbReference>
<dbReference type="PANTHER" id="PTHR33376">
    <property type="match status" value="1"/>
</dbReference>
<comment type="similarity">
    <text evidence="1">Belongs to the bacterial solute-binding protein 7 family.</text>
</comment>
<dbReference type="PANTHER" id="PTHR33376:SF7">
    <property type="entry name" value="C4-DICARBOXYLATE-BINDING PROTEIN DCTB"/>
    <property type="match status" value="1"/>
</dbReference>
<gene>
    <name evidence="5" type="ORF">FYJ74_07045</name>
</gene>
<accession>A0A6L5YDV3</accession>
<protein>
    <submittedName>
        <fullName evidence="5">TRAP transporter substrate-binding protein</fullName>
    </submittedName>
</protein>
<evidence type="ECO:0000256" key="3">
    <source>
        <dbReference type="ARBA" id="ARBA00022729"/>
    </source>
</evidence>
<keyword evidence="6" id="KW-1185">Reference proteome</keyword>
<dbReference type="AlphaFoldDB" id="A0A6L5YDV3"/>
<organism evidence="5 6">
    <name type="scientific">Pyramidobacter porci</name>
    <dbReference type="NCBI Taxonomy" id="2605789"/>
    <lineage>
        <taxon>Bacteria</taxon>
        <taxon>Thermotogati</taxon>
        <taxon>Synergistota</taxon>
        <taxon>Synergistia</taxon>
        <taxon>Synergistales</taxon>
        <taxon>Dethiosulfovibrionaceae</taxon>
        <taxon>Pyramidobacter</taxon>
    </lineage>
</organism>
<dbReference type="InterPro" id="IPR004682">
    <property type="entry name" value="TRAP_DctP"/>
</dbReference>
<feature type="signal peptide" evidence="4">
    <location>
        <begin position="1"/>
        <end position="20"/>
    </location>
</feature>
<feature type="chain" id="PRO_5026694233" evidence="4">
    <location>
        <begin position="21"/>
        <end position="329"/>
    </location>
</feature>
<dbReference type="NCBIfam" id="NF037995">
    <property type="entry name" value="TRAP_S1"/>
    <property type="match status" value="1"/>
</dbReference>
<dbReference type="GO" id="GO:0030288">
    <property type="term" value="C:outer membrane-bounded periplasmic space"/>
    <property type="evidence" value="ECO:0007669"/>
    <property type="project" value="InterPro"/>
</dbReference>
<evidence type="ECO:0000313" key="6">
    <source>
        <dbReference type="Proteomes" id="UP000473699"/>
    </source>
</evidence>
<evidence type="ECO:0000313" key="5">
    <source>
        <dbReference type="EMBL" id="MST55787.1"/>
    </source>
</evidence>
<evidence type="ECO:0000256" key="4">
    <source>
        <dbReference type="SAM" id="SignalP"/>
    </source>
</evidence>
<keyword evidence="2" id="KW-0813">Transport</keyword>
<dbReference type="InterPro" id="IPR018389">
    <property type="entry name" value="DctP_fam"/>
</dbReference>
<dbReference type="NCBIfam" id="TIGR00787">
    <property type="entry name" value="dctP"/>
    <property type="match status" value="1"/>
</dbReference>
<name>A0A6L5YDV3_9BACT</name>
<keyword evidence="3 4" id="KW-0732">Signal</keyword>
<evidence type="ECO:0000256" key="1">
    <source>
        <dbReference type="ARBA" id="ARBA00009023"/>
    </source>
</evidence>
<dbReference type="EMBL" id="VUNH01000007">
    <property type="protein sequence ID" value="MST55787.1"/>
    <property type="molecule type" value="Genomic_DNA"/>
</dbReference>
<dbReference type="PIRSF" id="PIRSF006470">
    <property type="entry name" value="DctB"/>
    <property type="match status" value="1"/>
</dbReference>
<evidence type="ECO:0000256" key="2">
    <source>
        <dbReference type="ARBA" id="ARBA00022448"/>
    </source>
</evidence>
<comment type="caution">
    <text evidence="5">The sequence shown here is derived from an EMBL/GenBank/DDBJ whole genome shotgun (WGS) entry which is preliminary data.</text>
</comment>
<dbReference type="Gene3D" id="3.40.190.170">
    <property type="entry name" value="Bacterial extracellular solute-binding protein, family 7"/>
    <property type="match status" value="1"/>
</dbReference>
<dbReference type="InterPro" id="IPR038404">
    <property type="entry name" value="TRAP_DctP_sf"/>
</dbReference>
<dbReference type="Pfam" id="PF03480">
    <property type="entry name" value="DctP"/>
    <property type="match status" value="1"/>
</dbReference>